<comment type="similarity">
    <text evidence="1">Belongs to the UPF0065 (bug) family.</text>
</comment>
<dbReference type="Proteomes" id="UP000295096">
    <property type="component" value="Unassembled WGS sequence"/>
</dbReference>
<evidence type="ECO:0000256" key="1">
    <source>
        <dbReference type="ARBA" id="ARBA00006987"/>
    </source>
</evidence>
<dbReference type="CDD" id="cd07012">
    <property type="entry name" value="PBP2_Bug_TTT"/>
    <property type="match status" value="1"/>
</dbReference>
<dbReference type="InterPro" id="IPR005064">
    <property type="entry name" value="BUG"/>
</dbReference>
<dbReference type="SUPFAM" id="SSF53850">
    <property type="entry name" value="Periplasmic binding protein-like II"/>
    <property type="match status" value="1"/>
</dbReference>
<accession>A0A4R5QCR2</accession>
<gene>
    <name evidence="3" type="ORF">E2C06_23100</name>
</gene>
<feature type="chain" id="PRO_5020583804" evidence="2">
    <location>
        <begin position="41"/>
        <end position="341"/>
    </location>
</feature>
<comment type="caution">
    <text evidence="3">The sequence shown here is derived from an EMBL/GenBank/DDBJ whole genome shotgun (WGS) entry which is preliminary data.</text>
</comment>
<dbReference type="PANTHER" id="PTHR42928:SF5">
    <property type="entry name" value="BLR1237 PROTEIN"/>
    <property type="match status" value="1"/>
</dbReference>
<dbReference type="PANTHER" id="PTHR42928">
    <property type="entry name" value="TRICARBOXYLATE-BINDING PROTEIN"/>
    <property type="match status" value="1"/>
</dbReference>
<dbReference type="Gene3D" id="3.40.190.10">
    <property type="entry name" value="Periplasmic binding protein-like II"/>
    <property type="match status" value="1"/>
</dbReference>
<feature type="signal peptide" evidence="2">
    <location>
        <begin position="1"/>
        <end position="40"/>
    </location>
</feature>
<keyword evidence="2" id="KW-0732">Signal</keyword>
<dbReference type="AlphaFoldDB" id="A0A4R5QCR2"/>
<name>A0A4R5QCR2_9PROT</name>
<evidence type="ECO:0000256" key="2">
    <source>
        <dbReference type="SAM" id="SignalP"/>
    </source>
</evidence>
<organism evidence="3 4">
    <name type="scientific">Dankookia rubra</name>
    <dbReference type="NCBI Taxonomy" id="1442381"/>
    <lineage>
        <taxon>Bacteria</taxon>
        <taxon>Pseudomonadati</taxon>
        <taxon>Pseudomonadota</taxon>
        <taxon>Alphaproteobacteria</taxon>
        <taxon>Acetobacterales</taxon>
        <taxon>Roseomonadaceae</taxon>
        <taxon>Dankookia</taxon>
    </lineage>
</organism>
<sequence>MPTCGPRRRNGRPSCAPRAPRLTSRRALLALPLLAGLARAQPSWPDRPLRFIVSAQVGGVSDILVRIFESRLRERLGQPLYVDPRPGGGGLIAAETAMRANDAHSFTVNHIASHGIGPSLYRNRGGFDPLRDMPGVCRVCAMPNVLIVRSELPIRSVADLVAHIRAHPDRANFSSAGSGTSSHLSGILFGQIMGVEVTHVPYRGTAPSMLAVLNGEVLFNIDNAPTSRPHVQSGALRAIGVSTSKRAAMMPELPSLAEQGVAGFDVASWYGFAAPAATPAPVVAKLAAVLLDAVADPGIVARLAEIGAEPWPLDTAGYNAFMRAEVARWAPVVAASGATVD</sequence>
<dbReference type="PIRSF" id="PIRSF017082">
    <property type="entry name" value="YflP"/>
    <property type="match status" value="1"/>
</dbReference>
<reference evidence="3 4" key="1">
    <citation type="journal article" date="2016" name="J. Microbiol.">
        <title>Dankookia rubra gen. nov., sp. nov., an alphaproteobacterium isolated from sediment of a shallow stream.</title>
        <authorList>
            <person name="Kim W.H."/>
            <person name="Kim D.H."/>
            <person name="Kang K."/>
            <person name="Ahn T.Y."/>
        </authorList>
    </citation>
    <scope>NUCLEOTIDE SEQUENCE [LARGE SCALE GENOMIC DNA]</scope>
    <source>
        <strain evidence="3 4">JCM30602</strain>
    </source>
</reference>
<dbReference type="Gene3D" id="3.40.190.150">
    <property type="entry name" value="Bordetella uptake gene, domain 1"/>
    <property type="match status" value="1"/>
</dbReference>
<protein>
    <submittedName>
        <fullName evidence="3">Tripartite tricarboxylate transporter substrate binding protein</fullName>
    </submittedName>
</protein>
<dbReference type="EMBL" id="SMSJ01000042">
    <property type="protein sequence ID" value="TDH60221.1"/>
    <property type="molecule type" value="Genomic_DNA"/>
</dbReference>
<dbReference type="OrthoDB" id="9820422at2"/>
<dbReference type="InterPro" id="IPR042100">
    <property type="entry name" value="Bug_dom1"/>
</dbReference>
<dbReference type="Pfam" id="PF03401">
    <property type="entry name" value="TctC"/>
    <property type="match status" value="1"/>
</dbReference>
<evidence type="ECO:0000313" key="4">
    <source>
        <dbReference type="Proteomes" id="UP000295096"/>
    </source>
</evidence>
<proteinExistence type="inferred from homology"/>
<keyword evidence="4" id="KW-1185">Reference proteome</keyword>
<evidence type="ECO:0000313" key="3">
    <source>
        <dbReference type="EMBL" id="TDH60221.1"/>
    </source>
</evidence>